<dbReference type="GO" id="GO:0003700">
    <property type="term" value="F:DNA-binding transcription factor activity"/>
    <property type="evidence" value="ECO:0007669"/>
    <property type="project" value="InterPro"/>
</dbReference>
<reference evidence="5 6" key="1">
    <citation type="submission" date="2019-03" db="EMBL/GenBank/DDBJ databases">
        <title>Genomic Encyclopedia of Archaeal and Bacterial Type Strains, Phase II (KMG-II): from individual species to whole genera.</title>
        <authorList>
            <person name="Goeker M."/>
        </authorList>
    </citation>
    <scope>NUCLEOTIDE SEQUENCE [LARGE SCALE GENOMIC DNA]</scope>
    <source>
        <strain evidence="5 6">DSM 15388</strain>
    </source>
</reference>
<proteinExistence type="predicted"/>
<sequence>MNSQLTFTRIEKILDHIHQHIREPLSLEGLAEHSCWSRWQLQRVFQDYTGFSVAQYVREIKLSCAAEALLDSNRRIMDIAMEYGFSSEITFSRSFKNQFQVSPKKYRANGIREGITTPLTRPVATHQQVCFPSEALYQVRLERKKTFRFCGTSAVVKGLLSETPDFTASVPKAWQAFFSKVPVETVLDVPHVALIDGYSEANPGELIYWTGLETKQAQPLSPDLHCQQVPEQDYAVLPYQGPVADFHKSIIWLLGSWLPDSGYQGAENAFEAEVYYPPFDPSHQRIRAEYWLPIVSN</sequence>
<accession>A0A4R3HU48</accession>
<keyword evidence="3" id="KW-0804">Transcription</keyword>
<comment type="caution">
    <text evidence="5">The sequence shown here is derived from an EMBL/GenBank/DDBJ whole genome shotgun (WGS) entry which is preliminary data.</text>
</comment>
<evidence type="ECO:0000313" key="5">
    <source>
        <dbReference type="EMBL" id="TCS36737.1"/>
    </source>
</evidence>
<dbReference type="Gene3D" id="1.10.10.60">
    <property type="entry name" value="Homeodomain-like"/>
    <property type="match status" value="2"/>
</dbReference>
<dbReference type="InterPro" id="IPR018062">
    <property type="entry name" value="HTH_AraC-typ_CS"/>
</dbReference>
<evidence type="ECO:0000259" key="4">
    <source>
        <dbReference type="PROSITE" id="PS01124"/>
    </source>
</evidence>
<dbReference type="PROSITE" id="PS00041">
    <property type="entry name" value="HTH_ARAC_FAMILY_1"/>
    <property type="match status" value="1"/>
</dbReference>
<dbReference type="SUPFAM" id="SSF55136">
    <property type="entry name" value="Probable bacterial effector-binding domain"/>
    <property type="match status" value="1"/>
</dbReference>
<dbReference type="PANTHER" id="PTHR47504:SF5">
    <property type="entry name" value="RIGHT ORIGIN-BINDING PROTEIN"/>
    <property type="match status" value="1"/>
</dbReference>
<dbReference type="InterPro" id="IPR018060">
    <property type="entry name" value="HTH_AraC"/>
</dbReference>
<dbReference type="Pfam" id="PF06445">
    <property type="entry name" value="GyrI-like"/>
    <property type="match status" value="1"/>
</dbReference>
<protein>
    <submittedName>
        <fullName evidence="5">AraC family transcriptional regulator</fullName>
    </submittedName>
</protein>
<dbReference type="PRINTS" id="PR00032">
    <property type="entry name" value="HTHARAC"/>
</dbReference>
<keyword evidence="2" id="KW-0238">DNA-binding</keyword>
<evidence type="ECO:0000313" key="6">
    <source>
        <dbReference type="Proteomes" id="UP000295793"/>
    </source>
</evidence>
<dbReference type="EMBL" id="SLZR01000022">
    <property type="protein sequence ID" value="TCS36737.1"/>
    <property type="molecule type" value="Genomic_DNA"/>
</dbReference>
<dbReference type="GO" id="GO:0043565">
    <property type="term" value="F:sequence-specific DNA binding"/>
    <property type="evidence" value="ECO:0007669"/>
    <property type="project" value="InterPro"/>
</dbReference>
<evidence type="ECO:0000256" key="3">
    <source>
        <dbReference type="ARBA" id="ARBA00023163"/>
    </source>
</evidence>
<dbReference type="PROSITE" id="PS01124">
    <property type="entry name" value="HTH_ARAC_FAMILY_2"/>
    <property type="match status" value="1"/>
</dbReference>
<feature type="domain" description="HTH araC/xylS-type" evidence="4">
    <location>
        <begin position="11"/>
        <end position="109"/>
    </location>
</feature>
<dbReference type="OrthoDB" id="282744at2"/>
<dbReference type="AlphaFoldDB" id="A0A4R3HU48"/>
<dbReference type="InterPro" id="IPR010499">
    <property type="entry name" value="AraC_E-bd"/>
</dbReference>
<dbReference type="InterPro" id="IPR020449">
    <property type="entry name" value="Tscrpt_reg_AraC-type_HTH"/>
</dbReference>
<dbReference type="SMART" id="SM00342">
    <property type="entry name" value="HTH_ARAC"/>
    <property type="match status" value="1"/>
</dbReference>
<dbReference type="InterPro" id="IPR009057">
    <property type="entry name" value="Homeodomain-like_sf"/>
</dbReference>
<dbReference type="SMART" id="SM00871">
    <property type="entry name" value="AraC_E_bind"/>
    <property type="match status" value="1"/>
</dbReference>
<dbReference type="InterPro" id="IPR029442">
    <property type="entry name" value="GyrI-like"/>
</dbReference>
<organism evidence="5 6">
    <name type="scientific">Reinekea marinisedimentorum</name>
    <dbReference type="NCBI Taxonomy" id="230495"/>
    <lineage>
        <taxon>Bacteria</taxon>
        <taxon>Pseudomonadati</taxon>
        <taxon>Pseudomonadota</taxon>
        <taxon>Gammaproteobacteria</taxon>
        <taxon>Oceanospirillales</taxon>
        <taxon>Saccharospirillaceae</taxon>
        <taxon>Reinekea</taxon>
    </lineage>
</organism>
<evidence type="ECO:0000256" key="1">
    <source>
        <dbReference type="ARBA" id="ARBA00023015"/>
    </source>
</evidence>
<dbReference type="PANTHER" id="PTHR47504">
    <property type="entry name" value="RIGHT ORIGIN-BINDING PROTEIN"/>
    <property type="match status" value="1"/>
</dbReference>
<dbReference type="InterPro" id="IPR050959">
    <property type="entry name" value="MarA-like"/>
</dbReference>
<gene>
    <name evidence="5" type="ORF">BCF53_12211</name>
</gene>
<dbReference type="InterPro" id="IPR011256">
    <property type="entry name" value="Reg_factor_effector_dom_sf"/>
</dbReference>
<dbReference type="Gene3D" id="3.20.80.10">
    <property type="entry name" value="Regulatory factor, effector binding domain"/>
    <property type="match status" value="1"/>
</dbReference>
<dbReference type="Proteomes" id="UP000295793">
    <property type="component" value="Unassembled WGS sequence"/>
</dbReference>
<dbReference type="RefSeq" id="WP_132703621.1">
    <property type="nucleotide sequence ID" value="NZ_SLZR01000022.1"/>
</dbReference>
<dbReference type="Pfam" id="PF12833">
    <property type="entry name" value="HTH_18"/>
    <property type="match status" value="1"/>
</dbReference>
<evidence type="ECO:0000256" key="2">
    <source>
        <dbReference type="ARBA" id="ARBA00023125"/>
    </source>
</evidence>
<name>A0A4R3HU48_9GAMM</name>
<keyword evidence="1" id="KW-0805">Transcription regulation</keyword>
<keyword evidence="6" id="KW-1185">Reference proteome</keyword>
<dbReference type="SUPFAM" id="SSF46689">
    <property type="entry name" value="Homeodomain-like"/>
    <property type="match status" value="2"/>
</dbReference>